<evidence type="ECO:0000259" key="2">
    <source>
        <dbReference type="SMART" id="SM00507"/>
    </source>
</evidence>
<gene>
    <name evidence="3" type="ORF">SAMN06265360_111128</name>
</gene>
<keyword evidence="4" id="KW-1185">Reference proteome</keyword>
<dbReference type="RefSeq" id="WP_245818704.1">
    <property type="nucleotide sequence ID" value="NZ_FZNW01000011.1"/>
</dbReference>
<dbReference type="AlphaFoldDB" id="A0A238XNN3"/>
<dbReference type="InterPro" id="IPR052892">
    <property type="entry name" value="NA-targeting_endonuclease"/>
</dbReference>
<dbReference type="Proteomes" id="UP000198348">
    <property type="component" value="Unassembled WGS sequence"/>
</dbReference>
<dbReference type="GO" id="GO:0004519">
    <property type="term" value="F:endonuclease activity"/>
    <property type="evidence" value="ECO:0007669"/>
    <property type="project" value="UniProtKB-KW"/>
</dbReference>
<accession>A0A238XNN3</accession>
<dbReference type="CDD" id="cd00085">
    <property type="entry name" value="HNHc"/>
    <property type="match status" value="1"/>
</dbReference>
<name>A0A238XNN3_9PSEU</name>
<dbReference type="PANTHER" id="PTHR33877">
    <property type="entry name" value="SLL1193 PROTEIN"/>
    <property type="match status" value="1"/>
</dbReference>
<keyword evidence="3" id="KW-0540">Nuclease</keyword>
<evidence type="ECO:0000313" key="4">
    <source>
        <dbReference type="Proteomes" id="UP000198348"/>
    </source>
</evidence>
<keyword evidence="3" id="KW-0255">Endonuclease</keyword>
<dbReference type="PANTHER" id="PTHR33877:SF2">
    <property type="entry name" value="OS07G0170200 PROTEIN"/>
    <property type="match status" value="1"/>
</dbReference>
<dbReference type="InterPro" id="IPR003615">
    <property type="entry name" value="HNH_nuc"/>
</dbReference>
<organism evidence="3 4">
    <name type="scientific">Haloechinothrix alba</name>
    <dbReference type="NCBI Taxonomy" id="664784"/>
    <lineage>
        <taxon>Bacteria</taxon>
        <taxon>Bacillati</taxon>
        <taxon>Actinomycetota</taxon>
        <taxon>Actinomycetes</taxon>
        <taxon>Pseudonocardiales</taxon>
        <taxon>Pseudonocardiaceae</taxon>
        <taxon>Haloechinothrix</taxon>
    </lineage>
</organism>
<feature type="domain" description="HNH nuclease" evidence="2">
    <location>
        <begin position="133"/>
        <end position="182"/>
    </location>
</feature>
<feature type="compositionally biased region" description="Basic residues" evidence="1">
    <location>
        <begin position="38"/>
        <end position="49"/>
    </location>
</feature>
<sequence length="230" mass="25644">MREREPVPITDPVPHRNGDVSVRERGTTPRGAQEPRRGGRRSGGHKRARSRESDGSPPNWARSRVLLLNATFEPLTALPLKRAIVLVVCGKAEIVHNDPSGFVLHSARTAIPVPSVIRLGNYVRVPYRAQVPLTRAGIMHRDRFRCAYCGSKATTVDHVVPRSRGGAHTWQNCVACCSKCNHRKADRLLAELGWTLRTVPEPPHGPYWRLLTQINDRDADWRPYLGAPAA</sequence>
<dbReference type="Gene3D" id="1.10.30.50">
    <property type="match status" value="1"/>
</dbReference>
<evidence type="ECO:0000313" key="3">
    <source>
        <dbReference type="EMBL" id="SNR60063.1"/>
    </source>
</evidence>
<dbReference type="InterPro" id="IPR029471">
    <property type="entry name" value="HNH_5"/>
</dbReference>
<dbReference type="SMART" id="SM00507">
    <property type="entry name" value="HNHc"/>
    <property type="match status" value="1"/>
</dbReference>
<evidence type="ECO:0000256" key="1">
    <source>
        <dbReference type="SAM" id="MobiDB-lite"/>
    </source>
</evidence>
<keyword evidence="3" id="KW-0378">Hydrolase</keyword>
<protein>
    <submittedName>
        <fullName evidence="3">5-methylcytosine-specific restriction endonuclease McrA</fullName>
    </submittedName>
</protein>
<dbReference type="Pfam" id="PF14279">
    <property type="entry name" value="HNH_5"/>
    <property type="match status" value="1"/>
</dbReference>
<dbReference type="EMBL" id="FZNW01000011">
    <property type="protein sequence ID" value="SNR60063.1"/>
    <property type="molecule type" value="Genomic_DNA"/>
</dbReference>
<dbReference type="FunFam" id="1.10.30.50:FF:000001">
    <property type="entry name" value="HNH endonuclease"/>
    <property type="match status" value="1"/>
</dbReference>
<reference evidence="3 4" key="1">
    <citation type="submission" date="2017-06" db="EMBL/GenBank/DDBJ databases">
        <authorList>
            <person name="Kim H.J."/>
            <person name="Triplett B.A."/>
        </authorList>
    </citation>
    <scope>NUCLEOTIDE SEQUENCE [LARGE SCALE GENOMIC DNA]</scope>
    <source>
        <strain evidence="3 4">DSM 45207</strain>
    </source>
</reference>
<proteinExistence type="predicted"/>
<feature type="region of interest" description="Disordered" evidence="1">
    <location>
        <begin position="1"/>
        <end position="60"/>
    </location>
</feature>
<feature type="compositionally biased region" description="Basic and acidic residues" evidence="1">
    <location>
        <begin position="13"/>
        <end position="37"/>
    </location>
</feature>